<dbReference type="InterPro" id="IPR002912">
    <property type="entry name" value="ACT_dom"/>
</dbReference>
<reference evidence="10" key="1">
    <citation type="submission" date="2020-10" db="EMBL/GenBank/DDBJ databases">
        <authorList>
            <person name="Gilroy R."/>
        </authorList>
    </citation>
    <scope>NUCLEOTIDE SEQUENCE</scope>
    <source>
        <strain evidence="10">CHK181-108</strain>
    </source>
</reference>
<dbReference type="GO" id="GO:1990610">
    <property type="term" value="F:acetolactate synthase regulator activity"/>
    <property type="evidence" value="ECO:0007669"/>
    <property type="project" value="UniProtKB-UniRule"/>
</dbReference>
<evidence type="ECO:0000256" key="3">
    <source>
        <dbReference type="ARBA" id="ARBA00006341"/>
    </source>
</evidence>
<gene>
    <name evidence="10" type="primary">ilvN</name>
    <name evidence="10" type="ORF">IAA60_09460</name>
</gene>
<evidence type="ECO:0000313" key="11">
    <source>
        <dbReference type="Proteomes" id="UP000824165"/>
    </source>
</evidence>
<dbReference type="Pfam" id="PF10369">
    <property type="entry name" value="ALS_ss_C"/>
    <property type="match status" value="1"/>
</dbReference>
<dbReference type="PANTHER" id="PTHR30239">
    <property type="entry name" value="ACETOLACTATE SYNTHASE SMALL SUBUNIT"/>
    <property type="match status" value="1"/>
</dbReference>
<evidence type="ECO:0000256" key="7">
    <source>
        <dbReference type="ARBA" id="ARBA00048670"/>
    </source>
</evidence>
<feature type="domain" description="ACT" evidence="9">
    <location>
        <begin position="8"/>
        <end position="82"/>
    </location>
</feature>
<comment type="pathway">
    <text evidence="1 8">Amino-acid biosynthesis; L-isoleucine biosynthesis; L-isoleucine from 2-oxobutanoate: step 1/4.</text>
</comment>
<dbReference type="NCBIfam" id="NF008864">
    <property type="entry name" value="PRK11895.1"/>
    <property type="match status" value="1"/>
</dbReference>
<comment type="similarity">
    <text evidence="3 8">Belongs to the acetolactate synthase small subunit family.</text>
</comment>
<dbReference type="Pfam" id="PF22629">
    <property type="entry name" value="ACT_AHAS_ss"/>
    <property type="match status" value="1"/>
</dbReference>
<dbReference type="AlphaFoldDB" id="A0A9D1H3Y9"/>
<dbReference type="EMBL" id="DVLU01000103">
    <property type="protein sequence ID" value="HIT86110.1"/>
    <property type="molecule type" value="Genomic_DNA"/>
</dbReference>
<comment type="caution">
    <text evidence="10">The sequence shown here is derived from an EMBL/GenBank/DDBJ whole genome shotgun (WGS) entry which is preliminary data.</text>
</comment>
<sequence length="169" mass="18609">MTDTEKYTLSVLVENHPGVLSRVVGLFSRRGFNIASLSVGPTADTSVSRITIEVEGDALIIEQVSKQLSKLMEVIKIKTLPENEMVKRGLILCKVRVTPKTRSEVIEIANIFRAKIIDISPSTMTIELTGNDRKLGAFLDMTSNYGIEELARTGMTALERGANTLKVDK</sequence>
<evidence type="ECO:0000313" key="10">
    <source>
        <dbReference type="EMBL" id="HIT86110.1"/>
    </source>
</evidence>
<evidence type="ECO:0000256" key="2">
    <source>
        <dbReference type="ARBA" id="ARBA00005025"/>
    </source>
</evidence>
<dbReference type="PROSITE" id="PS51671">
    <property type="entry name" value="ACT"/>
    <property type="match status" value="1"/>
</dbReference>
<dbReference type="InterPro" id="IPR027271">
    <property type="entry name" value="Acetolactate_synth/TF_NikR_C"/>
</dbReference>
<keyword evidence="6 8" id="KW-0100">Branched-chain amino acid biosynthesis</keyword>
<dbReference type="Gene3D" id="3.30.70.1150">
    <property type="entry name" value="ACT-like. Chain A, domain 2"/>
    <property type="match status" value="1"/>
</dbReference>
<keyword evidence="5 8" id="KW-0028">Amino-acid biosynthesis</keyword>
<evidence type="ECO:0000256" key="8">
    <source>
        <dbReference type="RuleBase" id="RU368092"/>
    </source>
</evidence>
<evidence type="ECO:0000259" key="9">
    <source>
        <dbReference type="PROSITE" id="PS51671"/>
    </source>
</evidence>
<dbReference type="Proteomes" id="UP000824165">
    <property type="component" value="Unassembled WGS sequence"/>
</dbReference>
<dbReference type="Gene3D" id="3.30.70.260">
    <property type="match status" value="1"/>
</dbReference>
<keyword evidence="8 10" id="KW-0808">Transferase</keyword>
<reference evidence="10" key="2">
    <citation type="journal article" date="2021" name="PeerJ">
        <title>Extensive microbial diversity within the chicken gut microbiome revealed by metagenomics and culture.</title>
        <authorList>
            <person name="Gilroy R."/>
            <person name="Ravi A."/>
            <person name="Getino M."/>
            <person name="Pursley I."/>
            <person name="Horton D.L."/>
            <person name="Alikhan N.F."/>
            <person name="Baker D."/>
            <person name="Gharbi K."/>
            <person name="Hall N."/>
            <person name="Watson M."/>
            <person name="Adriaenssens E.M."/>
            <person name="Foster-Nyarko E."/>
            <person name="Jarju S."/>
            <person name="Secka A."/>
            <person name="Antonio M."/>
            <person name="Oren A."/>
            <person name="Chaudhuri R.R."/>
            <person name="La Ragione R."/>
            <person name="Hildebrand F."/>
            <person name="Pallen M.J."/>
        </authorList>
    </citation>
    <scope>NUCLEOTIDE SEQUENCE</scope>
    <source>
        <strain evidence="10">CHK181-108</strain>
    </source>
</reference>
<dbReference type="InterPro" id="IPR039557">
    <property type="entry name" value="AHAS_ACT"/>
</dbReference>
<protein>
    <recommendedName>
        <fullName evidence="8">Acetolactate synthase small subunit</fullName>
        <shortName evidence="8">AHAS</shortName>
        <shortName evidence="8">ALS</shortName>
        <ecNumber evidence="8">2.2.1.6</ecNumber>
    </recommendedName>
    <alternativeName>
        <fullName evidence="8">Acetohydroxy-acid synthase small subunit</fullName>
    </alternativeName>
</protein>
<evidence type="ECO:0000256" key="4">
    <source>
        <dbReference type="ARBA" id="ARBA00011744"/>
    </source>
</evidence>
<dbReference type="GO" id="GO:0009097">
    <property type="term" value="P:isoleucine biosynthetic process"/>
    <property type="evidence" value="ECO:0007669"/>
    <property type="project" value="UniProtKB-UniRule"/>
</dbReference>
<proteinExistence type="inferred from homology"/>
<comment type="catalytic activity">
    <reaction evidence="7 8">
        <text>2 pyruvate + H(+) = (2S)-2-acetolactate + CO2</text>
        <dbReference type="Rhea" id="RHEA:25249"/>
        <dbReference type="ChEBI" id="CHEBI:15361"/>
        <dbReference type="ChEBI" id="CHEBI:15378"/>
        <dbReference type="ChEBI" id="CHEBI:16526"/>
        <dbReference type="ChEBI" id="CHEBI:58476"/>
        <dbReference type="EC" id="2.2.1.6"/>
    </reaction>
</comment>
<dbReference type="SUPFAM" id="SSF55021">
    <property type="entry name" value="ACT-like"/>
    <property type="match status" value="2"/>
</dbReference>
<accession>A0A9D1H3Y9</accession>
<dbReference type="EC" id="2.2.1.6" evidence="8"/>
<dbReference type="NCBIfam" id="TIGR00119">
    <property type="entry name" value="acolac_sm"/>
    <property type="match status" value="1"/>
</dbReference>
<dbReference type="CDD" id="cd04878">
    <property type="entry name" value="ACT_AHAS"/>
    <property type="match status" value="1"/>
</dbReference>
<dbReference type="GO" id="GO:0005829">
    <property type="term" value="C:cytosol"/>
    <property type="evidence" value="ECO:0007669"/>
    <property type="project" value="TreeGrafter"/>
</dbReference>
<name>A0A9D1H3Y9_9FIRM</name>
<comment type="function">
    <text evidence="8">Catalyzes the conversion of 2 pyruvate molecules into acetolactate in the first common step of the biosynthetic pathway of the branched-amino acids such as leucine, isoleucine, and valine.</text>
</comment>
<evidence type="ECO:0000256" key="1">
    <source>
        <dbReference type="ARBA" id="ARBA00004974"/>
    </source>
</evidence>
<dbReference type="FunFam" id="3.30.70.1150:FF:000001">
    <property type="entry name" value="Acetolactate synthase small subunit"/>
    <property type="match status" value="1"/>
</dbReference>
<comment type="pathway">
    <text evidence="2 8">Amino-acid biosynthesis; L-valine biosynthesis; L-valine from pyruvate: step 1/4.</text>
</comment>
<evidence type="ECO:0000256" key="5">
    <source>
        <dbReference type="ARBA" id="ARBA00022605"/>
    </source>
</evidence>
<dbReference type="PANTHER" id="PTHR30239:SF0">
    <property type="entry name" value="ACETOLACTATE SYNTHASE SMALL SUBUNIT 1, CHLOROPLASTIC"/>
    <property type="match status" value="1"/>
</dbReference>
<dbReference type="GO" id="GO:0003984">
    <property type="term" value="F:acetolactate synthase activity"/>
    <property type="evidence" value="ECO:0007669"/>
    <property type="project" value="UniProtKB-UniRule"/>
</dbReference>
<evidence type="ECO:0000256" key="6">
    <source>
        <dbReference type="ARBA" id="ARBA00023304"/>
    </source>
</evidence>
<organism evidence="10 11">
    <name type="scientific">Candidatus Ornithomonoglobus intestinigallinarum</name>
    <dbReference type="NCBI Taxonomy" id="2840894"/>
    <lineage>
        <taxon>Bacteria</taxon>
        <taxon>Bacillati</taxon>
        <taxon>Bacillota</taxon>
        <taxon>Clostridia</taxon>
        <taxon>Candidatus Ornithomonoglobus</taxon>
    </lineage>
</organism>
<dbReference type="FunFam" id="3.30.70.260:FF:000001">
    <property type="entry name" value="Acetolactate synthase, small subunit"/>
    <property type="match status" value="1"/>
</dbReference>
<dbReference type="GO" id="GO:0009099">
    <property type="term" value="P:L-valine biosynthetic process"/>
    <property type="evidence" value="ECO:0007669"/>
    <property type="project" value="UniProtKB-UniRule"/>
</dbReference>
<comment type="subunit">
    <text evidence="4 8">Dimer of large and small chains.</text>
</comment>
<dbReference type="InterPro" id="IPR019455">
    <property type="entry name" value="Acetolactate_synth_ssu_C"/>
</dbReference>
<dbReference type="InterPro" id="IPR045865">
    <property type="entry name" value="ACT-like_dom_sf"/>
</dbReference>
<dbReference type="InterPro" id="IPR004789">
    <property type="entry name" value="Acetalactate_synth_ssu"/>
</dbReference>
<dbReference type="InterPro" id="IPR054480">
    <property type="entry name" value="AHAS_small-like_ACT"/>
</dbReference>